<dbReference type="CDD" id="cd13954">
    <property type="entry name" value="7tmA_OR"/>
    <property type="match status" value="1"/>
</dbReference>
<keyword evidence="16" id="KW-1185">Reference proteome</keyword>
<reference evidence="15" key="2">
    <citation type="submission" date="2025-09" db="UniProtKB">
        <authorList>
            <consortium name="Ensembl"/>
        </authorList>
    </citation>
    <scope>IDENTIFICATION</scope>
</reference>
<evidence type="ECO:0000256" key="11">
    <source>
        <dbReference type="ARBA" id="ARBA00023224"/>
    </source>
</evidence>
<accession>A0A8C5QJS1</accession>
<keyword evidence="11 12" id="KW-0807">Transducer</keyword>
<dbReference type="PRINTS" id="PR00245">
    <property type="entry name" value="OLFACTORYR"/>
</dbReference>
<comment type="subcellular location">
    <subcellularLocation>
        <location evidence="1 13">Cell membrane</location>
        <topology evidence="1 13">Multi-pass membrane protein</topology>
    </subcellularLocation>
</comment>
<evidence type="ECO:0000256" key="7">
    <source>
        <dbReference type="ARBA" id="ARBA00022989"/>
    </source>
</evidence>
<dbReference type="SUPFAM" id="SSF81321">
    <property type="entry name" value="Family A G protein-coupled receptor-like"/>
    <property type="match status" value="1"/>
</dbReference>
<sequence length="311" mass="35243">MEDTNQTDMNGFILLGLSTVPYLQAIFFILFLLMYIVTLLGNASLIVAVTLNPQLQTPMYFFLTNLALIDICFSSTIVPQLLVNTLSKLKRISQMGCATQMFISLVLGATECLLLAVMAFDRYAAICKPLHYHVIMNQRLCFCLATSCWLICIINSLTHVNLIFRLSFCGVNQVNHYFCEVPPFLQISCSDTWFNTIMMYISALTIGMCSFILTLFSYVHIISTILQTHSSEGRHKTFSTCSSHLIVVSLYYCPIMSMYLRPHSDYSPETDKTISILYTAVTPMFNPIIYGIRNKQVIGTIKAVITRQRQE</sequence>
<evidence type="ECO:0000256" key="2">
    <source>
        <dbReference type="ARBA" id="ARBA00010663"/>
    </source>
</evidence>
<feature type="transmembrane region" description="Helical" evidence="13">
    <location>
        <begin position="102"/>
        <end position="120"/>
    </location>
</feature>
<proteinExistence type="inferred from homology"/>
<dbReference type="PROSITE" id="PS00237">
    <property type="entry name" value="G_PROTEIN_RECEP_F1_1"/>
    <property type="match status" value="1"/>
</dbReference>
<evidence type="ECO:0000256" key="1">
    <source>
        <dbReference type="ARBA" id="ARBA00004651"/>
    </source>
</evidence>
<evidence type="ECO:0000256" key="10">
    <source>
        <dbReference type="ARBA" id="ARBA00023170"/>
    </source>
</evidence>
<evidence type="ECO:0000256" key="8">
    <source>
        <dbReference type="ARBA" id="ARBA00023040"/>
    </source>
</evidence>
<dbReference type="Gene3D" id="1.20.1070.10">
    <property type="entry name" value="Rhodopsin 7-helix transmembrane proteins"/>
    <property type="match status" value="1"/>
</dbReference>
<dbReference type="PRINTS" id="PR00237">
    <property type="entry name" value="GPCRRHODOPSN"/>
</dbReference>
<dbReference type="GO" id="GO:0004984">
    <property type="term" value="F:olfactory receptor activity"/>
    <property type="evidence" value="ECO:0007669"/>
    <property type="project" value="InterPro"/>
</dbReference>
<evidence type="ECO:0000256" key="6">
    <source>
        <dbReference type="ARBA" id="ARBA00022725"/>
    </source>
</evidence>
<evidence type="ECO:0000256" key="4">
    <source>
        <dbReference type="ARBA" id="ARBA00022606"/>
    </source>
</evidence>
<keyword evidence="9 13" id="KW-0472">Membrane</keyword>
<dbReference type="AlphaFoldDB" id="A0A8C5QJS1"/>
<name>A0A8C5QJS1_9ANUR</name>
<evidence type="ECO:0000259" key="14">
    <source>
        <dbReference type="PROSITE" id="PS50262"/>
    </source>
</evidence>
<evidence type="ECO:0000313" key="15">
    <source>
        <dbReference type="Ensembl" id="ENSLLEP00000038549.1"/>
    </source>
</evidence>
<keyword evidence="7 13" id="KW-1133">Transmembrane helix</keyword>
<keyword evidence="3 13" id="KW-1003">Cell membrane</keyword>
<evidence type="ECO:0000256" key="5">
    <source>
        <dbReference type="ARBA" id="ARBA00022692"/>
    </source>
</evidence>
<dbReference type="FunFam" id="1.10.1220.70:FF:000001">
    <property type="entry name" value="Olfactory receptor"/>
    <property type="match status" value="1"/>
</dbReference>
<evidence type="ECO:0000256" key="13">
    <source>
        <dbReference type="RuleBase" id="RU363047"/>
    </source>
</evidence>
<reference evidence="15" key="1">
    <citation type="submission" date="2025-08" db="UniProtKB">
        <authorList>
            <consortium name="Ensembl"/>
        </authorList>
    </citation>
    <scope>IDENTIFICATION</scope>
</reference>
<evidence type="ECO:0000256" key="9">
    <source>
        <dbReference type="ARBA" id="ARBA00023136"/>
    </source>
</evidence>
<feature type="transmembrane region" description="Helical" evidence="13">
    <location>
        <begin position="273"/>
        <end position="292"/>
    </location>
</feature>
<dbReference type="GeneTree" id="ENSGT01140000282578"/>
<keyword evidence="5 12" id="KW-0812">Transmembrane</keyword>
<dbReference type="Ensembl" id="ENSLLET00000040071.1">
    <property type="protein sequence ID" value="ENSLLEP00000038549.1"/>
    <property type="gene ID" value="ENSLLEG00000024459.1"/>
</dbReference>
<keyword evidence="4 13" id="KW-0716">Sensory transduction</keyword>
<keyword evidence="8 12" id="KW-0297">G-protein coupled receptor</keyword>
<evidence type="ECO:0000256" key="3">
    <source>
        <dbReference type="ARBA" id="ARBA00022475"/>
    </source>
</evidence>
<dbReference type="GO" id="GO:0004930">
    <property type="term" value="F:G protein-coupled receptor activity"/>
    <property type="evidence" value="ECO:0007669"/>
    <property type="project" value="UniProtKB-KW"/>
</dbReference>
<protein>
    <recommendedName>
        <fullName evidence="13">Olfactory receptor</fullName>
    </recommendedName>
</protein>
<dbReference type="GO" id="GO:0005886">
    <property type="term" value="C:plasma membrane"/>
    <property type="evidence" value="ECO:0007669"/>
    <property type="project" value="UniProtKB-SubCell"/>
</dbReference>
<dbReference type="InterPro" id="IPR000725">
    <property type="entry name" value="Olfact_rcpt"/>
</dbReference>
<feature type="transmembrane region" description="Helical" evidence="13">
    <location>
        <begin position="242"/>
        <end position="261"/>
    </location>
</feature>
<dbReference type="Proteomes" id="UP000694569">
    <property type="component" value="Unplaced"/>
</dbReference>
<dbReference type="InterPro" id="IPR017452">
    <property type="entry name" value="GPCR_Rhodpsn_7TM"/>
</dbReference>
<dbReference type="InterPro" id="IPR000276">
    <property type="entry name" value="GPCR_Rhodpsn"/>
</dbReference>
<comment type="similarity">
    <text evidence="2 12">Belongs to the G-protein coupled receptor 1 family.</text>
</comment>
<organism evidence="15 16">
    <name type="scientific">Leptobrachium leishanense</name>
    <name type="common">Leishan spiny toad</name>
    <dbReference type="NCBI Taxonomy" id="445787"/>
    <lineage>
        <taxon>Eukaryota</taxon>
        <taxon>Metazoa</taxon>
        <taxon>Chordata</taxon>
        <taxon>Craniata</taxon>
        <taxon>Vertebrata</taxon>
        <taxon>Euteleostomi</taxon>
        <taxon>Amphibia</taxon>
        <taxon>Batrachia</taxon>
        <taxon>Anura</taxon>
        <taxon>Pelobatoidea</taxon>
        <taxon>Megophryidae</taxon>
        <taxon>Leptobrachium</taxon>
    </lineage>
</organism>
<dbReference type="Pfam" id="PF13853">
    <property type="entry name" value="7tm_4"/>
    <property type="match status" value="1"/>
</dbReference>
<feature type="transmembrane region" description="Helical" evidence="13">
    <location>
        <begin position="197"/>
        <end position="221"/>
    </location>
</feature>
<feature type="domain" description="G-protein coupled receptors family 1 profile" evidence="14">
    <location>
        <begin position="41"/>
        <end position="290"/>
    </location>
</feature>
<feature type="transmembrane region" description="Helical" evidence="13">
    <location>
        <begin position="60"/>
        <end position="82"/>
    </location>
</feature>
<dbReference type="FunFam" id="1.20.1070.10:FF:000001">
    <property type="entry name" value="Olfactory receptor"/>
    <property type="match status" value="1"/>
</dbReference>
<dbReference type="InterPro" id="IPR050516">
    <property type="entry name" value="Olfactory_GPCR"/>
</dbReference>
<dbReference type="PROSITE" id="PS50262">
    <property type="entry name" value="G_PROTEIN_RECEP_F1_2"/>
    <property type="match status" value="1"/>
</dbReference>
<evidence type="ECO:0000313" key="16">
    <source>
        <dbReference type="Proteomes" id="UP000694569"/>
    </source>
</evidence>
<dbReference type="PANTHER" id="PTHR26452">
    <property type="entry name" value="OLFACTORY RECEPTOR"/>
    <property type="match status" value="1"/>
</dbReference>
<feature type="transmembrane region" description="Helical" evidence="13">
    <location>
        <begin position="22"/>
        <end position="48"/>
    </location>
</feature>
<dbReference type="OrthoDB" id="5964498at2759"/>
<evidence type="ECO:0000256" key="12">
    <source>
        <dbReference type="RuleBase" id="RU000688"/>
    </source>
</evidence>
<feature type="transmembrane region" description="Helical" evidence="13">
    <location>
        <begin position="140"/>
        <end position="158"/>
    </location>
</feature>
<keyword evidence="10 12" id="KW-0675">Receptor</keyword>
<keyword evidence="6 13" id="KW-0552">Olfaction</keyword>